<name>K9PD24_CYAGP</name>
<dbReference type="KEGG" id="cgc:Cyagr_3361"/>
<reference evidence="2" key="1">
    <citation type="journal article" date="2013" name="Proc. Natl. Acad. Sci. U.S.A.">
        <title>Improving the coverage of the cyanobacterial phylum using diversity-driven genome sequencing.</title>
        <authorList>
            <person name="Shih P.M."/>
            <person name="Wu D."/>
            <person name="Latifi A."/>
            <person name="Axen S.D."/>
            <person name="Fewer D.P."/>
            <person name="Talla E."/>
            <person name="Calteau A."/>
            <person name="Cai F."/>
            <person name="Tandeau de Marsac N."/>
            <person name="Rippka R."/>
            <person name="Herdman M."/>
            <person name="Sivonen K."/>
            <person name="Coursin T."/>
            <person name="Laurent T."/>
            <person name="Goodwin L."/>
            <person name="Nolan M."/>
            <person name="Davenport K.W."/>
            <person name="Han C.S."/>
            <person name="Rubin E.M."/>
            <person name="Eisen J.A."/>
            <person name="Woyke T."/>
            <person name="Gugger M."/>
            <person name="Kerfeld C.A."/>
        </authorList>
    </citation>
    <scope>NUCLEOTIDE SEQUENCE [LARGE SCALE GENOMIC DNA]</scope>
    <source>
        <strain evidence="2">ATCC 27147 / PCC 6307</strain>
    </source>
</reference>
<dbReference type="AlphaFoldDB" id="K9PD24"/>
<evidence type="ECO:0000313" key="2">
    <source>
        <dbReference type="Proteomes" id="UP000010388"/>
    </source>
</evidence>
<dbReference type="Proteomes" id="UP000010388">
    <property type="component" value="Chromosome"/>
</dbReference>
<sequence length="398" mass="44725">MSDTVFILGAGFSWNAGIPLLGGFVEKMWELAVRGKSDKPLDPEDHQALKDAMVIRAELDSYHGRAQFDDRNIEDILSILSFNVLAGHRKDTQKFTSMTNAIARTIEICCGVKHPGLDPRSGRVVKEGPELYRAFWKSLFSAVDKGHRLPTILTFNYDLVLERSLLQVLVGTEYGSKVHLPFEKIAVNYHYEPIKPQRYCVKYVKYDMWSAQPPTSTLGTVLEEIPYDSEGTFSVIDLIKLHGSLNFPFPTKRKTTLAMHWNMAAALAEPFILPPVFNKLSTDAASSMWSAALSRLRAAKNVVVVGYSLPQTDIYMQYFLKAALGPNLNLNKLVVFDPVLHTKSESCDQMKHRYESCFSPQLRGRIEFSPSTNPPSLLQGSAEAFVRTLETNPETLLF</sequence>
<evidence type="ECO:0000313" key="1">
    <source>
        <dbReference type="EMBL" id="AFY30429.1"/>
    </source>
</evidence>
<accession>K9PD24</accession>
<dbReference type="RefSeq" id="WP_015110862.1">
    <property type="nucleotide sequence ID" value="NC_019675.1"/>
</dbReference>
<proteinExistence type="predicted"/>
<dbReference type="SUPFAM" id="SSF52467">
    <property type="entry name" value="DHS-like NAD/FAD-binding domain"/>
    <property type="match status" value="1"/>
</dbReference>
<dbReference type="EMBL" id="CP003495">
    <property type="protein sequence ID" value="AFY30429.1"/>
    <property type="molecule type" value="Genomic_DNA"/>
</dbReference>
<dbReference type="InterPro" id="IPR029035">
    <property type="entry name" value="DHS-like_NAD/FAD-binding_dom"/>
</dbReference>
<dbReference type="eggNOG" id="ENOG50339RS">
    <property type="taxonomic scope" value="Bacteria"/>
</dbReference>
<protein>
    <recommendedName>
        <fullName evidence="3">SIR2-like domain-containing protein</fullName>
    </recommendedName>
</protein>
<gene>
    <name evidence="1" type="ordered locus">Cyagr_3361</name>
</gene>
<dbReference type="OrthoDB" id="7054911at2"/>
<evidence type="ECO:0008006" key="3">
    <source>
        <dbReference type="Google" id="ProtNLM"/>
    </source>
</evidence>
<dbReference type="HOGENOM" id="CLU_682959_0_0_3"/>
<organism evidence="1 2">
    <name type="scientific">Cyanobium gracile (strain ATCC 27147 / PCC 6307)</name>
    <dbReference type="NCBI Taxonomy" id="292564"/>
    <lineage>
        <taxon>Bacteria</taxon>
        <taxon>Bacillati</taxon>
        <taxon>Cyanobacteriota</taxon>
        <taxon>Cyanophyceae</taxon>
        <taxon>Synechococcales</taxon>
        <taxon>Prochlorococcaceae</taxon>
        <taxon>Cyanobium</taxon>
    </lineage>
</organism>
<dbReference type="STRING" id="292564.Cyagr_3361"/>